<proteinExistence type="predicted"/>
<sequence>MKYSDITLGRIEAVWNKLGGEEGVDRFLRGEFVLENKFLKRIARVAVGGAKWFVPKDHIQSANIGRMDDGFRMFFLDKVEENVNGTIIVVHQLEKDSLDVSILAELGDHAQISLAHFFELLEKQSKGESGQLLTNGYAMIAYIIDKDGNTRAVNAIWSDARRYWVVYANLVESPSRWHEGHQVLSRDS</sequence>
<protein>
    <submittedName>
        <fullName evidence="1">Uncharacterized protein</fullName>
    </submittedName>
</protein>
<dbReference type="EMBL" id="MHUC01000038">
    <property type="protein sequence ID" value="OHA70063.1"/>
    <property type="molecule type" value="Genomic_DNA"/>
</dbReference>
<dbReference type="Proteomes" id="UP000177078">
    <property type="component" value="Unassembled WGS sequence"/>
</dbReference>
<organism evidence="1 2">
    <name type="scientific">Candidatus Wildermuthbacteria bacterium RIFCSPHIGHO2_12_FULL_40_12</name>
    <dbReference type="NCBI Taxonomy" id="1802457"/>
    <lineage>
        <taxon>Bacteria</taxon>
        <taxon>Candidatus Wildermuthiibacteriota</taxon>
    </lineage>
</organism>
<dbReference type="STRING" id="1802457.A3F15_01175"/>
<dbReference type="AlphaFoldDB" id="A0A1G2RB68"/>
<evidence type="ECO:0000313" key="1">
    <source>
        <dbReference type="EMBL" id="OHA70063.1"/>
    </source>
</evidence>
<evidence type="ECO:0000313" key="2">
    <source>
        <dbReference type="Proteomes" id="UP000177078"/>
    </source>
</evidence>
<comment type="caution">
    <text evidence="1">The sequence shown here is derived from an EMBL/GenBank/DDBJ whole genome shotgun (WGS) entry which is preliminary data.</text>
</comment>
<name>A0A1G2RB68_9BACT</name>
<gene>
    <name evidence="1" type="ORF">A3F15_01175</name>
</gene>
<reference evidence="1 2" key="1">
    <citation type="journal article" date="2016" name="Nat. Commun.">
        <title>Thousands of microbial genomes shed light on interconnected biogeochemical processes in an aquifer system.</title>
        <authorList>
            <person name="Anantharaman K."/>
            <person name="Brown C.T."/>
            <person name="Hug L.A."/>
            <person name="Sharon I."/>
            <person name="Castelle C.J."/>
            <person name="Probst A.J."/>
            <person name="Thomas B.C."/>
            <person name="Singh A."/>
            <person name="Wilkins M.J."/>
            <person name="Karaoz U."/>
            <person name="Brodie E.L."/>
            <person name="Williams K.H."/>
            <person name="Hubbard S.S."/>
            <person name="Banfield J.F."/>
        </authorList>
    </citation>
    <scope>NUCLEOTIDE SEQUENCE [LARGE SCALE GENOMIC DNA]</scope>
</reference>
<accession>A0A1G2RB68</accession>